<dbReference type="VEuPathDB" id="FungiDB:CCM_02886"/>
<dbReference type="OrthoDB" id="2402960at2759"/>
<dbReference type="AlphaFoldDB" id="G3JCF4"/>
<dbReference type="RefSeq" id="XP_006668101.1">
    <property type="nucleotide sequence ID" value="XM_006668038.1"/>
</dbReference>
<dbReference type="STRING" id="983644.G3JCF4"/>
<feature type="compositionally biased region" description="Basic residues" evidence="1">
    <location>
        <begin position="73"/>
        <end position="83"/>
    </location>
</feature>
<feature type="compositionally biased region" description="Basic and acidic residues" evidence="1">
    <location>
        <begin position="270"/>
        <end position="285"/>
    </location>
</feature>
<evidence type="ECO:0000313" key="3">
    <source>
        <dbReference type="Proteomes" id="UP000001610"/>
    </source>
</evidence>
<evidence type="ECO:0000256" key="1">
    <source>
        <dbReference type="SAM" id="MobiDB-lite"/>
    </source>
</evidence>
<dbReference type="eggNOG" id="ENOG502SAXX">
    <property type="taxonomic scope" value="Eukaryota"/>
</dbReference>
<dbReference type="KEGG" id="cmt:CCM_02886"/>
<gene>
    <name evidence="2" type="ORF">CCM_02886</name>
</gene>
<dbReference type="InParanoid" id="G3JCF4"/>
<proteinExistence type="predicted"/>
<feature type="region of interest" description="Disordered" evidence="1">
    <location>
        <begin position="207"/>
        <end position="408"/>
    </location>
</feature>
<feature type="compositionally biased region" description="Basic and acidic residues" evidence="1">
    <location>
        <begin position="207"/>
        <end position="255"/>
    </location>
</feature>
<dbReference type="HOGENOM" id="CLU_050718_0_0_1"/>
<accession>G3JCF4</accession>
<name>G3JCF4_CORMM</name>
<dbReference type="GeneID" id="18164913"/>
<feature type="compositionally biased region" description="Gly residues" evidence="1">
    <location>
        <begin position="352"/>
        <end position="366"/>
    </location>
</feature>
<sequence length="436" mass="47889">MEDQFGGRTDDDLFYDDDFEPVDGVTTIVHDEVPIAISSRYITHSDLVPHPADLESALAPLAAAAAAAEAGKKKARRRRKSRSPKQQQPPPPPRGGLAQSRFADKPTETPPQKQRQQLSEPQPPKSSSATTSQDQTSDDISSSTAAANAPAYRDRRSHTKNQAQPTESSTNARAQSGANPRQKLTEEELTAKLDKMKLLSAEKTLKFEKAEKDQKQHAESYARGMEEARRQRAETAEKRRQHEEQRRRLEEERTKNRERKLKAISTKQGGWDEGKEVMAEEESRRPARAANGGIRGSKSVHSLGLRGSRFARDSSEGEKATTPDRTDTDRSVDERPRRGGRGRGNRGEGRGGRGARGGRGGRGGAAGDERSQPAAPLPRNDDFPSLPANSDSQKEPVQGAPKPAILAPLPRFAPAIGKWDDEMEFVEEMNSTASKK</sequence>
<dbReference type="EMBL" id="JH126400">
    <property type="protein sequence ID" value="EGX94615.1"/>
    <property type="molecule type" value="Genomic_DNA"/>
</dbReference>
<keyword evidence="3" id="KW-1185">Reference proteome</keyword>
<evidence type="ECO:0000313" key="2">
    <source>
        <dbReference type="EMBL" id="EGX94615.1"/>
    </source>
</evidence>
<feature type="region of interest" description="Disordered" evidence="1">
    <location>
        <begin position="62"/>
        <end position="190"/>
    </location>
</feature>
<protein>
    <submittedName>
        <fullName evidence="2">Uncharacterized protein</fullName>
    </submittedName>
</protein>
<dbReference type="Proteomes" id="UP000001610">
    <property type="component" value="Unassembled WGS sequence"/>
</dbReference>
<feature type="compositionally biased region" description="Basic and acidic residues" evidence="1">
    <location>
        <begin position="310"/>
        <end position="337"/>
    </location>
</feature>
<organism evidence="2 3">
    <name type="scientific">Cordyceps militaris (strain CM01)</name>
    <name type="common">Caterpillar fungus</name>
    <dbReference type="NCBI Taxonomy" id="983644"/>
    <lineage>
        <taxon>Eukaryota</taxon>
        <taxon>Fungi</taxon>
        <taxon>Dikarya</taxon>
        <taxon>Ascomycota</taxon>
        <taxon>Pezizomycotina</taxon>
        <taxon>Sordariomycetes</taxon>
        <taxon>Hypocreomycetidae</taxon>
        <taxon>Hypocreales</taxon>
        <taxon>Cordycipitaceae</taxon>
        <taxon>Cordyceps</taxon>
    </lineage>
</organism>
<feature type="compositionally biased region" description="Low complexity" evidence="1">
    <location>
        <begin position="126"/>
        <end position="147"/>
    </location>
</feature>
<reference evidence="2 3" key="1">
    <citation type="journal article" date="2011" name="Genome Biol.">
        <title>Genome sequence of the insect pathogenic fungus Cordyceps militaris, a valued traditional Chinese medicine.</title>
        <authorList>
            <person name="Zheng P."/>
            <person name="Xia Y."/>
            <person name="Xiao G."/>
            <person name="Xiong C."/>
            <person name="Hu X."/>
            <person name="Zhang S."/>
            <person name="Zheng H."/>
            <person name="Huang Y."/>
            <person name="Zhou Y."/>
            <person name="Wang S."/>
            <person name="Zhao G.P."/>
            <person name="Liu X."/>
            <person name="St Leger R.J."/>
            <person name="Wang C."/>
        </authorList>
    </citation>
    <scope>NUCLEOTIDE SEQUENCE [LARGE SCALE GENOMIC DNA]</scope>
    <source>
        <strain evidence="2 3">CM01</strain>
    </source>
</reference>
<dbReference type="OMA" id="PFAQTAS"/>
<feature type="compositionally biased region" description="Polar residues" evidence="1">
    <location>
        <begin position="110"/>
        <end position="120"/>
    </location>
</feature>
<feature type="compositionally biased region" description="Polar residues" evidence="1">
    <location>
        <begin position="160"/>
        <end position="179"/>
    </location>
</feature>